<dbReference type="PANTHER" id="PTHR10438:SF468">
    <property type="entry name" value="THIOREDOXIN-1-RELATED"/>
    <property type="match status" value="1"/>
</dbReference>
<dbReference type="InterPro" id="IPR050620">
    <property type="entry name" value="Thioredoxin_H-type-like"/>
</dbReference>
<protein>
    <submittedName>
        <fullName evidence="2">Thioredoxin family protein</fullName>
    </submittedName>
</protein>
<dbReference type="InterPro" id="IPR036249">
    <property type="entry name" value="Thioredoxin-like_sf"/>
</dbReference>
<evidence type="ECO:0000313" key="2">
    <source>
        <dbReference type="EMBL" id="NOL49759.1"/>
    </source>
</evidence>
<dbReference type="Proteomes" id="UP000541421">
    <property type="component" value="Unassembled WGS sequence"/>
</dbReference>
<gene>
    <name evidence="2" type="ORF">HKX40_06375</name>
</gene>
<accession>A0A7Y4LA09</accession>
<organism evidence="2 3">
    <name type="scientific">Pelistega europaea</name>
    <dbReference type="NCBI Taxonomy" id="106147"/>
    <lineage>
        <taxon>Bacteria</taxon>
        <taxon>Pseudomonadati</taxon>
        <taxon>Pseudomonadota</taxon>
        <taxon>Betaproteobacteria</taxon>
        <taxon>Burkholderiales</taxon>
        <taxon>Alcaligenaceae</taxon>
        <taxon>Pelistega</taxon>
    </lineage>
</organism>
<dbReference type="Gene3D" id="3.40.30.10">
    <property type="entry name" value="Glutaredoxin"/>
    <property type="match status" value="1"/>
</dbReference>
<evidence type="ECO:0000313" key="3">
    <source>
        <dbReference type="Proteomes" id="UP000541421"/>
    </source>
</evidence>
<dbReference type="SUPFAM" id="SSF52833">
    <property type="entry name" value="Thioredoxin-like"/>
    <property type="match status" value="1"/>
</dbReference>
<dbReference type="CDD" id="cd02947">
    <property type="entry name" value="TRX_family"/>
    <property type="match status" value="1"/>
</dbReference>
<dbReference type="AlphaFoldDB" id="A0A7Y4LA09"/>
<proteinExistence type="predicted"/>
<keyword evidence="3" id="KW-1185">Reference proteome</keyword>
<dbReference type="Pfam" id="PF00085">
    <property type="entry name" value="Thioredoxin"/>
    <property type="match status" value="1"/>
</dbReference>
<dbReference type="RefSeq" id="WP_171588743.1">
    <property type="nucleotide sequence ID" value="NZ_JABGBO010000006.1"/>
</dbReference>
<dbReference type="EMBL" id="JABGBO010000006">
    <property type="protein sequence ID" value="NOL49759.1"/>
    <property type="molecule type" value="Genomic_DNA"/>
</dbReference>
<dbReference type="PANTHER" id="PTHR10438">
    <property type="entry name" value="THIOREDOXIN"/>
    <property type="match status" value="1"/>
</dbReference>
<name>A0A7Y4LA09_9BURK</name>
<feature type="domain" description="Thioredoxin" evidence="1">
    <location>
        <begin position="9"/>
        <end position="84"/>
    </location>
</feature>
<reference evidence="2 3" key="1">
    <citation type="submission" date="2020-05" db="EMBL/GenBank/DDBJ databases">
        <authorList>
            <person name="Niu N."/>
        </authorList>
    </citation>
    <scope>NUCLEOTIDE SEQUENCE [LARGE SCALE GENOMIC DNA]</scope>
    <source>
        <strain evidence="2 3">LMG10982</strain>
    </source>
</reference>
<evidence type="ECO:0000259" key="1">
    <source>
        <dbReference type="Pfam" id="PF00085"/>
    </source>
</evidence>
<sequence>MLIDNINQDSESFKTYLSSYTGLIVACYCAEWCGTCKSYRARFAELSIQFPQHLFVWIDIEDNPDLLDDIDVENFPTLLIQQVDAQTSIAHNHFFGTMIPHIGHLERLILSVEEKIDQQRSSASVPGPGYLSDLIT</sequence>
<dbReference type="InterPro" id="IPR013766">
    <property type="entry name" value="Thioredoxin_domain"/>
</dbReference>
<comment type="caution">
    <text evidence="2">The sequence shown here is derived from an EMBL/GenBank/DDBJ whole genome shotgun (WGS) entry which is preliminary data.</text>
</comment>